<evidence type="ECO:0000313" key="2">
    <source>
        <dbReference type="Proteomes" id="UP000784294"/>
    </source>
</evidence>
<proteinExistence type="predicted"/>
<name>A0A3S5ARW5_9PLAT</name>
<keyword evidence="2" id="KW-1185">Reference proteome</keyword>
<gene>
    <name evidence="1" type="ORF">PXEA_LOCUS20288</name>
</gene>
<dbReference type="AlphaFoldDB" id="A0A3S5ARW5"/>
<dbReference type="EMBL" id="CAAALY010083130">
    <property type="protein sequence ID" value="VEL26848.1"/>
    <property type="molecule type" value="Genomic_DNA"/>
</dbReference>
<protein>
    <submittedName>
        <fullName evidence="1">Uncharacterized protein</fullName>
    </submittedName>
</protein>
<accession>A0A3S5ARW5</accession>
<sequence length="125" mass="13253">MRCGSTGLTVVSVGSLTWSDSGSSISAGRPVCGIRQLASDPLVSGPGCTSTDGAQTTLRLPLRHHLDGPENDHEMTRFASHAHLPGATCLAGHDSRQCTRWRCTAISAFTQSLGSRADRFLAFRV</sequence>
<dbReference type="Proteomes" id="UP000784294">
    <property type="component" value="Unassembled WGS sequence"/>
</dbReference>
<comment type="caution">
    <text evidence="1">The sequence shown here is derived from an EMBL/GenBank/DDBJ whole genome shotgun (WGS) entry which is preliminary data.</text>
</comment>
<organism evidence="1 2">
    <name type="scientific">Protopolystoma xenopodis</name>
    <dbReference type="NCBI Taxonomy" id="117903"/>
    <lineage>
        <taxon>Eukaryota</taxon>
        <taxon>Metazoa</taxon>
        <taxon>Spiralia</taxon>
        <taxon>Lophotrochozoa</taxon>
        <taxon>Platyhelminthes</taxon>
        <taxon>Monogenea</taxon>
        <taxon>Polyopisthocotylea</taxon>
        <taxon>Polystomatidea</taxon>
        <taxon>Polystomatidae</taxon>
        <taxon>Protopolystoma</taxon>
    </lineage>
</organism>
<reference evidence="1" key="1">
    <citation type="submission" date="2018-11" db="EMBL/GenBank/DDBJ databases">
        <authorList>
            <consortium name="Pathogen Informatics"/>
        </authorList>
    </citation>
    <scope>NUCLEOTIDE SEQUENCE</scope>
</reference>
<evidence type="ECO:0000313" key="1">
    <source>
        <dbReference type="EMBL" id="VEL26848.1"/>
    </source>
</evidence>